<evidence type="ECO:0000313" key="2">
    <source>
        <dbReference type="Proteomes" id="UP000305222"/>
    </source>
</evidence>
<sequence length="52" mass="5799">MNTLTIELPKDTAEKLDLLKQAYEKKTGASISESTLVQTLISKEFIQAITPF</sequence>
<protein>
    <submittedName>
        <fullName evidence="1">DUF3924 domain-containing protein</fullName>
    </submittedName>
</protein>
<name>A0A4U3AP96_9BACI</name>
<organism evidence="1 2">
    <name type="scientific">Bacillus wiedmannii</name>
    <dbReference type="NCBI Taxonomy" id="1890302"/>
    <lineage>
        <taxon>Bacteria</taxon>
        <taxon>Bacillati</taxon>
        <taxon>Bacillota</taxon>
        <taxon>Bacilli</taxon>
        <taxon>Bacillales</taxon>
        <taxon>Bacillaceae</taxon>
        <taxon>Bacillus</taxon>
        <taxon>Bacillus cereus group</taxon>
    </lineage>
</organism>
<dbReference type="EMBL" id="SZON01001661">
    <property type="protein sequence ID" value="TKI90235.1"/>
    <property type="molecule type" value="Genomic_DNA"/>
</dbReference>
<dbReference type="Proteomes" id="UP000305222">
    <property type="component" value="Unassembled WGS sequence"/>
</dbReference>
<proteinExistence type="predicted"/>
<dbReference type="AlphaFoldDB" id="A0A4U3AP96"/>
<comment type="caution">
    <text evidence="1">The sequence shown here is derived from an EMBL/GenBank/DDBJ whole genome shotgun (WGS) entry which is preliminary data.</text>
</comment>
<evidence type="ECO:0000313" key="1">
    <source>
        <dbReference type="EMBL" id="TKI90235.1"/>
    </source>
</evidence>
<feature type="non-terminal residue" evidence="1">
    <location>
        <position position="52"/>
    </location>
</feature>
<reference evidence="1 2" key="1">
    <citation type="journal article" date="2019" name="Environ. Microbiol.">
        <title>An active ?-lactamase is a part of an orchestrated cell wall stress resistance network of Bacillus subtilis and related rhizosphere species.</title>
        <authorList>
            <person name="Bucher T."/>
            <person name="Keren-Paz A."/>
            <person name="Hausser J."/>
            <person name="Olender T."/>
            <person name="Cytryn E."/>
            <person name="Kolodkin-Gal I."/>
        </authorList>
    </citation>
    <scope>NUCLEOTIDE SEQUENCE [LARGE SCALE GENOMIC DNA]</scope>
    <source>
        <strain evidence="1 2">I5</strain>
    </source>
</reference>
<accession>A0A4U3AP96</accession>
<gene>
    <name evidence="1" type="ORF">FC699_24460</name>
</gene>
<dbReference type="InterPro" id="IPR025038">
    <property type="entry name" value="DUF3924"/>
</dbReference>
<dbReference type="Pfam" id="PF13062">
    <property type="entry name" value="DUF3924"/>
    <property type="match status" value="1"/>
</dbReference>